<keyword evidence="2" id="KW-0378">Hydrolase</keyword>
<organism evidence="5">
    <name type="scientific">bioreactor metagenome</name>
    <dbReference type="NCBI Taxonomy" id="1076179"/>
    <lineage>
        <taxon>unclassified sequences</taxon>
        <taxon>metagenomes</taxon>
        <taxon>ecological metagenomes</taxon>
    </lineage>
</organism>
<dbReference type="InterPro" id="IPR029000">
    <property type="entry name" value="Cyclophilin-like_dom_sf"/>
</dbReference>
<dbReference type="SMART" id="SM00797">
    <property type="entry name" value="AHS2"/>
    <property type="match status" value="1"/>
</dbReference>
<accession>A0A645FUF9</accession>
<keyword evidence="3" id="KW-0067">ATP-binding</keyword>
<feature type="domain" description="Carboxyltransferase" evidence="4">
    <location>
        <begin position="1"/>
        <end position="150"/>
    </location>
</feature>
<dbReference type="Gene3D" id="2.40.100.10">
    <property type="entry name" value="Cyclophilin-like"/>
    <property type="match status" value="1"/>
</dbReference>
<evidence type="ECO:0000313" key="5">
    <source>
        <dbReference type="EMBL" id="MPN18137.1"/>
    </source>
</evidence>
<dbReference type="EMBL" id="VSSQ01065414">
    <property type="protein sequence ID" value="MPN18137.1"/>
    <property type="molecule type" value="Genomic_DNA"/>
</dbReference>
<dbReference type="InterPro" id="IPR003778">
    <property type="entry name" value="CT_A_B"/>
</dbReference>
<dbReference type="InterPro" id="IPR052708">
    <property type="entry name" value="PxpC"/>
</dbReference>
<name>A0A645FUF9_9ZZZZ</name>
<reference evidence="5" key="1">
    <citation type="submission" date="2019-08" db="EMBL/GenBank/DDBJ databases">
        <authorList>
            <person name="Kucharzyk K."/>
            <person name="Murdoch R.W."/>
            <person name="Higgins S."/>
            <person name="Loffler F."/>
        </authorList>
    </citation>
    <scope>NUCLEOTIDE SEQUENCE</scope>
</reference>
<evidence type="ECO:0000256" key="2">
    <source>
        <dbReference type="ARBA" id="ARBA00022801"/>
    </source>
</evidence>
<comment type="caution">
    <text evidence="5">The sequence shown here is derived from an EMBL/GenBank/DDBJ whole genome shotgun (WGS) entry which is preliminary data.</text>
</comment>
<keyword evidence="1" id="KW-0547">Nucleotide-binding</keyword>
<evidence type="ECO:0000256" key="1">
    <source>
        <dbReference type="ARBA" id="ARBA00022741"/>
    </source>
</evidence>
<protein>
    <submittedName>
        <fullName evidence="5">KipI antagonist</fullName>
    </submittedName>
</protein>
<dbReference type="PANTHER" id="PTHR43309">
    <property type="entry name" value="5-OXOPROLINASE SUBUNIT C"/>
    <property type="match status" value="1"/>
</dbReference>
<evidence type="ECO:0000256" key="3">
    <source>
        <dbReference type="ARBA" id="ARBA00022840"/>
    </source>
</evidence>
<dbReference type="PANTHER" id="PTHR43309:SF3">
    <property type="entry name" value="5-OXOPROLINASE SUBUNIT C"/>
    <property type="match status" value="1"/>
</dbReference>
<dbReference type="GO" id="GO:0005524">
    <property type="term" value="F:ATP binding"/>
    <property type="evidence" value="ECO:0007669"/>
    <property type="project" value="UniProtKB-KW"/>
</dbReference>
<dbReference type="Pfam" id="PF02626">
    <property type="entry name" value="CT_A_B"/>
    <property type="match status" value="1"/>
</dbReference>
<dbReference type="SUPFAM" id="SSF50891">
    <property type="entry name" value="Cyclophilin-like"/>
    <property type="match status" value="1"/>
</dbReference>
<sequence length="160" mass="17720">MFEKGKELFPGNESVLYITEGPQFDCYAEDSITEFFETEWITSDKINRTGVRFNAITLRFKDRVKDPDEGKDMSNIIDDGIPIGGMQTPSGKEIICMAKDCVSAGGFTKIGVVVKASLDTLGQLSPGRKVKFKLISQEDAMALKKAKNAYYTETAVTKIE</sequence>
<gene>
    <name evidence="5" type="primary">kipA_10</name>
    <name evidence="5" type="ORF">SDC9_165495</name>
</gene>
<dbReference type="AlphaFoldDB" id="A0A645FUF9"/>
<proteinExistence type="predicted"/>
<evidence type="ECO:0000259" key="4">
    <source>
        <dbReference type="SMART" id="SM00797"/>
    </source>
</evidence>
<dbReference type="GO" id="GO:0016787">
    <property type="term" value="F:hydrolase activity"/>
    <property type="evidence" value="ECO:0007669"/>
    <property type="project" value="UniProtKB-KW"/>
</dbReference>